<dbReference type="STRING" id="649747.HMPREF0083_03901"/>
<name>U1WZ84_ANEAE</name>
<dbReference type="EMBL" id="AWSJ01000233">
    <property type="protein sequence ID" value="ERI08015.1"/>
    <property type="molecule type" value="Genomic_DNA"/>
</dbReference>
<dbReference type="InterPro" id="IPR036491">
    <property type="entry name" value="YugN-like_sf"/>
</dbReference>
<dbReference type="Proteomes" id="UP000016511">
    <property type="component" value="Unassembled WGS sequence"/>
</dbReference>
<evidence type="ECO:0000313" key="1">
    <source>
        <dbReference type="EMBL" id="ERI08015.1"/>
    </source>
</evidence>
<dbReference type="SUPFAM" id="SSF160755">
    <property type="entry name" value="YugN-like"/>
    <property type="match status" value="1"/>
</dbReference>
<dbReference type="AlphaFoldDB" id="U1WZ84"/>
<keyword evidence="2" id="KW-1185">Reference proteome</keyword>
<dbReference type="PATRIC" id="fig|649747.3.peg.3547"/>
<dbReference type="Gene3D" id="3.30.310.100">
    <property type="entry name" value="YugN-like"/>
    <property type="match status" value="1"/>
</dbReference>
<dbReference type="eggNOG" id="ENOG50331JZ">
    <property type="taxonomic scope" value="Bacteria"/>
</dbReference>
<gene>
    <name evidence="1" type="ORF">HMPREF0083_03901</name>
</gene>
<dbReference type="InterPro" id="IPR014967">
    <property type="entry name" value="Uncharacterised_YugN-like"/>
</dbReference>
<dbReference type="Pfam" id="PF08868">
    <property type="entry name" value="YugN"/>
    <property type="match status" value="1"/>
</dbReference>
<reference evidence="1 2" key="1">
    <citation type="submission" date="2013-08" db="EMBL/GenBank/DDBJ databases">
        <authorList>
            <person name="Weinstock G."/>
            <person name="Sodergren E."/>
            <person name="Wylie T."/>
            <person name="Fulton L."/>
            <person name="Fulton R."/>
            <person name="Fronick C."/>
            <person name="O'Laughlin M."/>
            <person name="Godfrey J."/>
            <person name="Miner T."/>
            <person name="Herter B."/>
            <person name="Appelbaum E."/>
            <person name="Cordes M."/>
            <person name="Lek S."/>
            <person name="Wollam A."/>
            <person name="Pepin K.H."/>
            <person name="Palsikar V.B."/>
            <person name="Mitreva M."/>
            <person name="Wilson R.K."/>
        </authorList>
    </citation>
    <scope>NUCLEOTIDE SEQUENCE [LARGE SCALE GENOMIC DNA]</scope>
    <source>
        <strain evidence="1 2">ATCC 12856</strain>
    </source>
</reference>
<comment type="caution">
    <text evidence="1">The sequence shown here is derived from an EMBL/GenBank/DDBJ whole genome shotgun (WGS) entry which is preliminary data.</text>
</comment>
<dbReference type="HOGENOM" id="CLU_1891976_0_0_9"/>
<protein>
    <submittedName>
        <fullName evidence="1">YugN-like family protein</fullName>
    </submittedName>
</protein>
<accession>U1WZ84</accession>
<proteinExistence type="predicted"/>
<sequence>MDNGRRRIMIAIQSSLDGQRRTFKELFEFFNRHDFSVGGNWDIDGGFFDLKMGADEVEGKYYFLRIPGIPEQGNFGENDAIIRLGTPFLLVHHYQDNQDDTARYRTYTAVMDQFASPVEKDAPASDEWVRRTEEWLRKIEAKFPFH</sequence>
<evidence type="ECO:0000313" key="2">
    <source>
        <dbReference type="Proteomes" id="UP000016511"/>
    </source>
</evidence>
<organism evidence="1 2">
    <name type="scientific">Aneurinibacillus aneurinilyticus ATCC 12856</name>
    <dbReference type="NCBI Taxonomy" id="649747"/>
    <lineage>
        <taxon>Bacteria</taxon>
        <taxon>Bacillati</taxon>
        <taxon>Bacillota</taxon>
        <taxon>Bacilli</taxon>
        <taxon>Bacillales</taxon>
        <taxon>Paenibacillaceae</taxon>
        <taxon>Aneurinibacillus group</taxon>
        <taxon>Aneurinibacillus</taxon>
    </lineage>
</organism>